<keyword evidence="4" id="KW-1185">Reference proteome</keyword>
<organism evidence="3 4">
    <name type="scientific">Allokutzneria multivorans</name>
    <dbReference type="NCBI Taxonomy" id="1142134"/>
    <lineage>
        <taxon>Bacteria</taxon>
        <taxon>Bacillati</taxon>
        <taxon>Actinomycetota</taxon>
        <taxon>Actinomycetes</taxon>
        <taxon>Pseudonocardiales</taxon>
        <taxon>Pseudonocardiaceae</taxon>
        <taxon>Allokutzneria</taxon>
    </lineage>
</organism>
<evidence type="ECO:0000256" key="1">
    <source>
        <dbReference type="SAM" id="Phobius"/>
    </source>
</evidence>
<accession>A0ABP7QYX9</accession>
<proteinExistence type="predicted"/>
<keyword evidence="1" id="KW-1133">Transmembrane helix</keyword>
<comment type="caution">
    <text evidence="3">The sequence shown here is derived from an EMBL/GenBank/DDBJ whole genome shotgun (WGS) entry which is preliminary data.</text>
</comment>
<dbReference type="InterPro" id="IPR057798">
    <property type="entry name" value="PH_YqeB"/>
</dbReference>
<evidence type="ECO:0000313" key="4">
    <source>
        <dbReference type="Proteomes" id="UP001501747"/>
    </source>
</evidence>
<dbReference type="EMBL" id="BAABAL010000004">
    <property type="protein sequence ID" value="GAA3990092.1"/>
    <property type="molecule type" value="Genomic_DNA"/>
</dbReference>
<sequence>MGAVKVGMPATLLWLFWFGGAALGGTASFGIATLLGLSPTPLILLGAGAGALLAWAARKHDPVVTVAASYVLVHVKRSEVRLERDRIGSLFVDAKDLVVLDRAGEELARVRAADVPTARLREAFEHFEYPWADGPRSR</sequence>
<name>A0ABP7QYX9_9PSEU</name>
<dbReference type="RefSeq" id="WP_344870907.1">
    <property type="nucleotide sequence ID" value="NZ_BAABAL010000004.1"/>
</dbReference>
<feature type="transmembrane region" description="Helical" evidence="1">
    <location>
        <begin position="12"/>
        <end position="35"/>
    </location>
</feature>
<keyword evidence="1" id="KW-0812">Transmembrane</keyword>
<protein>
    <recommendedName>
        <fullName evidence="2">YqeB PH domain-containing protein</fullName>
    </recommendedName>
</protein>
<dbReference type="Pfam" id="PF23494">
    <property type="entry name" value="bPH_10"/>
    <property type="match status" value="1"/>
</dbReference>
<feature type="transmembrane region" description="Helical" evidence="1">
    <location>
        <begin position="41"/>
        <end position="57"/>
    </location>
</feature>
<evidence type="ECO:0000259" key="2">
    <source>
        <dbReference type="Pfam" id="PF23494"/>
    </source>
</evidence>
<keyword evidence="1" id="KW-0472">Membrane</keyword>
<reference evidence="4" key="1">
    <citation type="journal article" date="2019" name="Int. J. Syst. Evol. Microbiol.">
        <title>The Global Catalogue of Microorganisms (GCM) 10K type strain sequencing project: providing services to taxonomists for standard genome sequencing and annotation.</title>
        <authorList>
            <consortium name="The Broad Institute Genomics Platform"/>
            <consortium name="The Broad Institute Genome Sequencing Center for Infectious Disease"/>
            <person name="Wu L."/>
            <person name="Ma J."/>
        </authorList>
    </citation>
    <scope>NUCLEOTIDE SEQUENCE [LARGE SCALE GENOMIC DNA]</scope>
    <source>
        <strain evidence="4">JCM 17342</strain>
    </source>
</reference>
<dbReference type="Proteomes" id="UP001501747">
    <property type="component" value="Unassembled WGS sequence"/>
</dbReference>
<evidence type="ECO:0000313" key="3">
    <source>
        <dbReference type="EMBL" id="GAA3990092.1"/>
    </source>
</evidence>
<gene>
    <name evidence="3" type="ORF">GCM10022247_05900</name>
</gene>
<feature type="domain" description="YqeB PH" evidence="2">
    <location>
        <begin position="42"/>
        <end position="132"/>
    </location>
</feature>